<comment type="caution">
    <text evidence="2">The sequence shown here is derived from an EMBL/GenBank/DDBJ whole genome shotgun (WGS) entry which is preliminary data.</text>
</comment>
<accession>A0ABY1VL40</accession>
<dbReference type="EMBL" id="UAPQ01000001">
    <property type="protein sequence ID" value="SPT52629.1"/>
    <property type="molecule type" value="Genomic_DNA"/>
</dbReference>
<evidence type="ECO:0000313" key="3">
    <source>
        <dbReference type="Proteomes" id="UP000250006"/>
    </source>
</evidence>
<keyword evidence="3" id="KW-1185">Reference proteome</keyword>
<dbReference type="Proteomes" id="UP000250006">
    <property type="component" value="Unassembled WGS sequence"/>
</dbReference>
<organism evidence="2 3">
    <name type="scientific">Actinomyces bovis</name>
    <dbReference type="NCBI Taxonomy" id="1658"/>
    <lineage>
        <taxon>Bacteria</taxon>
        <taxon>Bacillati</taxon>
        <taxon>Actinomycetota</taxon>
        <taxon>Actinomycetes</taxon>
        <taxon>Actinomycetales</taxon>
        <taxon>Actinomycetaceae</taxon>
        <taxon>Actinomyces</taxon>
    </lineage>
</organism>
<dbReference type="InterPro" id="IPR009078">
    <property type="entry name" value="Ferritin-like_SF"/>
</dbReference>
<evidence type="ECO:0008006" key="4">
    <source>
        <dbReference type="Google" id="ProtNLM"/>
    </source>
</evidence>
<gene>
    <name evidence="2" type="ORF">NCTC11535_00280</name>
</gene>
<evidence type="ECO:0000256" key="1">
    <source>
        <dbReference type="SAM" id="MobiDB-lite"/>
    </source>
</evidence>
<protein>
    <recommendedName>
        <fullName evidence="4">Tat pathway signal sequence domain protein</fullName>
    </recommendedName>
</protein>
<proteinExistence type="predicted"/>
<dbReference type="SUPFAM" id="SSF47240">
    <property type="entry name" value="Ferritin-like"/>
    <property type="match status" value="1"/>
</dbReference>
<dbReference type="InterPro" id="IPR012347">
    <property type="entry name" value="Ferritin-like"/>
</dbReference>
<sequence length="336" mass="35159">MMPSPHCTAPQHSPGSRQTWPVPQQPQGLSRRALLSALAATAALGIAGCEIRLGAKPVAVVPTPDPAEALRDALARHAHLLSVTAATAAQTGNEPVHQLAGKITNWAASQEQNLGGIWQPWPTATAIPSNFPTAAPPPTAAPDAGIETLVGYLGDGVDLARNSCEQAGTPEVARSYASLAVSWTLWLQRLSPDAREEKGRDATKLSAPLPKELLLAYDSARFTLQTVAARTVDAVRERAIADAQFADTVVRASIALGGEDPREAAYAPPQVAADEAQDQAWAREVELALMVAEIKAVGALEGPARAQAIEGAVDAALRAHRWGATPSEDPWPGLVA</sequence>
<reference evidence="2 3" key="1">
    <citation type="submission" date="2018-06" db="EMBL/GenBank/DDBJ databases">
        <authorList>
            <consortium name="Pathogen Informatics"/>
            <person name="Doyle S."/>
        </authorList>
    </citation>
    <scope>NUCLEOTIDE SEQUENCE [LARGE SCALE GENOMIC DNA]</scope>
    <source>
        <strain evidence="2 3">NCTC11535</strain>
    </source>
</reference>
<feature type="compositionally biased region" description="Polar residues" evidence="1">
    <location>
        <begin position="10"/>
        <end position="27"/>
    </location>
</feature>
<evidence type="ECO:0000313" key="2">
    <source>
        <dbReference type="EMBL" id="SPT52629.1"/>
    </source>
</evidence>
<feature type="region of interest" description="Disordered" evidence="1">
    <location>
        <begin position="1"/>
        <end position="27"/>
    </location>
</feature>
<dbReference type="Gene3D" id="1.20.1260.10">
    <property type="match status" value="1"/>
</dbReference>
<name>A0ABY1VL40_9ACTO</name>